<dbReference type="GO" id="GO:0050482">
    <property type="term" value="P:arachidonate secretion"/>
    <property type="evidence" value="ECO:0007669"/>
    <property type="project" value="InterPro"/>
</dbReference>
<dbReference type="GeneID" id="93734821"/>
<dbReference type="InterPro" id="IPR031325">
    <property type="entry name" value="RHS_repeat"/>
</dbReference>
<dbReference type="InterPro" id="IPR036444">
    <property type="entry name" value="PLipase_A2_dom_sf"/>
</dbReference>
<feature type="region of interest" description="Disordered" evidence="1">
    <location>
        <begin position="1346"/>
        <end position="1382"/>
    </location>
</feature>
<dbReference type="eggNOG" id="COG3209">
    <property type="taxonomic scope" value="Bacteria"/>
</dbReference>
<sequence>MPEPSDRGFSHSPPPPPPAAQKWKPLAWTLAALMAAETALVVQTTGQAVASPVPADVRAPAAVAAKRPAGAASADDAAAAALMARVQDRRIEVLSERTENSTTWINPDGTTTEEVSTGPVRFKDASGEWQTVDADLVEQPDGTVAAQAHPLDLALAGKTPAAAAARIKAAGTAPGDAETPAVPLVSLDDGDGRKMTLSWRGALPAPALEGNTARYPDVLPRTDLVVDATRTGFEQFLELKDRSAVDATGTVTLSLSVKGLKARANDDRSVTFLDSETGKQAGTLPAPVMWDATVDKKSGEHTRRAPVGLKVTQDGDRIDLTLTPDAKFLDAPETKFPVTVDPAVNMSGYFDTFVQQGYGTDQSTAVELKIGNNGSGQVARSFLSFKTGAIKGKVVKSAKLNLFNFHSWSCTAKPWDVWTTQPAGTASRWTAQPTWNSKQATSTGTKGHSSPCADGWVSADITTLAKDWAAKGSAENHIGLRAGDEKDEFGWKRFNSGNATSNTPYLSVTYNTKPGAASPVSPLSGTATADTTPTLTGKATDPDGNTVQLTYEIWTPTGTAAVQTGKSAYVASGSNAPWSPTTALAPGQYKWRAAVYDGTTWNGTWSAWQTFTVDTVKPGTTAVSSSAFPSGQWSGTPDSAGNFSGSFTFTPPTSDVKDIQYKLDAGAWVTAPTTGAAVVKTLTFKAGQHTLTTQTRDAAGNTSAARTYSFAAGKGAALTAPGEGERPARRTGLMAEGKSTYTEVRYQYRRGETDSWKDVPVADVRVNSSGQVLSAWPVAVSGGKPAPLTWNITDTLSADGPVDIRAVFKDSAGTDASPETTVVVDRNAGAAPEMPVGPGSVNALTGDFTLGESDTTVFGLSVTRNASSRRPSLGSTQSGQAAIFGPQWASGTEAELTDTTWSTVREADGGLVTVTDGDGRQIGFTATTGGGWKAEPGAEGLSLAKERDGAYRLKDTTGTVSTFTKPAGTDAWQLSATARPGDDPDDPTTVLVSTVTTQNDRRIARPAYVIARTSAVPVGTCEATPSTKGCRVLEYVYAGTTTATGGDLGDYAGQVSAIKLWATEPGAATATATEVAAYAYDSDGRLRQTWDPRITPALKTEYAYDTAGRVTRLTQPGELPWTFAYAKAGASATAGEGMLVKASRPALKQGSRTETEGEAATSVVYDVPLTGDKAPHGMGPDRVAAWGQTDAPADATALFPADEVPSAHSGDLLTAADYRRAVITYTNASGRQVNSAEPGGHISTSEYDTFGNTVRELTAANRALALGTSAGAAGTLDALGITSLPADDRAELLSSRSVYSKDGVSEIDAYSPLRLTSLTAGLPAAGDLPAVPAGTAVAGREHTRTVYDQGRPTDGSAGASHRPTETTVGVQVPGYPESGARTTRTAYDWSTGLPLSRTEAPDSLALSRTTTYNAAGQPVLATTPASDGQDASATVTAYWTAGGTGDCSGRPEWADLVCRTSPAAKITGANGNPDEGLTTTTEYNRHGQTTRTTETGNGTTRVTETGYDDAGRVTRTAITGDAGAAVEENTTGYDRENGRVVAVSTADATLTSAYDALGRLVGYTDANGATTATAYDALNRVVTTTSSAPYTLTYTYDTAAEPRGLATKVTDSVAGEFTSVYDADGQTVRQTLPGGVTMRQTNAPNGEAVARSYTLDGQEEPFFSSAATTTVHGELAERTGLTVADNAYDAAGRLVRSATTAQDGSADCALYSYTYNANGSRKSQAAGTGNAETGCPSATGTPTEHVYDSAGRIVDDGYRYDGRGRLVSSPDGLSSEYFANDTTRRQTADDRRQTWTLDPAGRKRGVLIETNTAGAWAQTDAEQFHYDENDQLVWVRNGSGGVTRTLVTDVDDLNGIAAIGDDGSVTIELNEASDEGQIQYTPGTGDVLVQDSAAGQPAGADLAALIGGEDVTGAAGALARCLGCVASPLASPMRAAARYSPKGSAKSATDYWLFTRGLWAFRDEKRRKGRRGDLVWSDDGCSAPWYSHIVIGPSVGYYSGQFYWPCARHDFGYRNYRKQNRRTRANKDKIDNRFRYDMKKRICEPKAVEFVCKGAADGFYYAVKKGGDSSFFKKW</sequence>
<dbReference type="InterPro" id="IPR015141">
    <property type="entry name" value="PLipase_A2_prok/fun"/>
</dbReference>
<dbReference type="OrthoDB" id="5994822at2"/>
<feature type="compositionally biased region" description="Polar residues" evidence="1">
    <location>
        <begin position="1721"/>
        <end position="1742"/>
    </location>
</feature>
<dbReference type="SUPFAM" id="SSF48619">
    <property type="entry name" value="Phospholipase A2, PLA2"/>
    <property type="match status" value="1"/>
</dbReference>
<dbReference type="Pfam" id="PF09056">
    <property type="entry name" value="Phospholip_A2_3"/>
    <property type="match status" value="1"/>
</dbReference>
<feature type="region of interest" description="Disordered" evidence="1">
    <location>
        <begin position="1"/>
        <end position="22"/>
    </location>
</feature>
<dbReference type="InterPro" id="IPR013783">
    <property type="entry name" value="Ig-like_fold"/>
</dbReference>
<name>E2Q5S9_STRCL</name>
<feature type="region of interest" description="Disordered" evidence="1">
    <location>
        <begin position="1721"/>
        <end position="1743"/>
    </location>
</feature>
<evidence type="ECO:0000313" key="2">
    <source>
        <dbReference type="EMBL" id="EFG09293.1"/>
    </source>
</evidence>
<dbReference type="EMBL" id="CM000913">
    <property type="protein sequence ID" value="EFG09293.1"/>
    <property type="molecule type" value="Genomic_DNA"/>
</dbReference>
<dbReference type="GO" id="GO:0004623">
    <property type="term" value="F:phospholipase A2 activity"/>
    <property type="evidence" value="ECO:0007669"/>
    <property type="project" value="InterPro"/>
</dbReference>
<dbReference type="NCBIfam" id="NF033679">
    <property type="entry name" value="DNRLRE_dom"/>
    <property type="match status" value="1"/>
</dbReference>
<protein>
    <submittedName>
        <fullName evidence="2">YD repeat-containing protein</fullName>
    </submittedName>
</protein>
<reference evidence="2 3" key="1">
    <citation type="journal article" date="2010" name="Genome Biol. Evol.">
        <title>The sequence of a 1.8-mb bacterial linear plasmid reveals a rich evolutionary reservoir of secondary metabolic pathways.</title>
        <authorList>
            <person name="Medema M.H."/>
            <person name="Trefzer A."/>
            <person name="Kovalchuk A."/>
            <person name="van den Berg M."/>
            <person name="Mueller U."/>
            <person name="Heijne W."/>
            <person name="Wu L."/>
            <person name="Alam M.T."/>
            <person name="Ronning C.M."/>
            <person name="Nierman W.C."/>
            <person name="Bovenberg R.A.L."/>
            <person name="Breitling R."/>
            <person name="Takano E."/>
        </authorList>
    </citation>
    <scope>NUCLEOTIDE SEQUENCE [LARGE SCALE GENOMIC DNA]</scope>
    <source>
        <strain evidence="3">ATCC 27064 / DSM 738 / JCM 4710 / NBRC 13307 / NCIMB 12785 / NRRL 3585 / VKM Ac-602</strain>
    </source>
</reference>
<dbReference type="NCBIfam" id="TIGR01643">
    <property type="entry name" value="YD_repeat_2x"/>
    <property type="match status" value="2"/>
</dbReference>
<feature type="compositionally biased region" description="Low complexity" evidence="1">
    <location>
        <begin position="525"/>
        <end position="539"/>
    </location>
</feature>
<organism evidence="2 3">
    <name type="scientific">Streptomyces clavuligerus</name>
    <dbReference type="NCBI Taxonomy" id="1901"/>
    <lineage>
        <taxon>Bacteria</taxon>
        <taxon>Bacillati</taxon>
        <taxon>Actinomycetota</taxon>
        <taxon>Actinomycetes</taxon>
        <taxon>Kitasatosporales</taxon>
        <taxon>Streptomycetaceae</taxon>
        <taxon>Streptomyces</taxon>
    </lineage>
</organism>
<evidence type="ECO:0000313" key="3">
    <source>
        <dbReference type="Proteomes" id="UP000002357"/>
    </source>
</evidence>
<dbReference type="GO" id="GO:0005975">
    <property type="term" value="P:carbohydrate metabolic process"/>
    <property type="evidence" value="ECO:0007669"/>
    <property type="project" value="UniProtKB-ARBA"/>
</dbReference>
<feature type="region of interest" description="Disordered" evidence="1">
    <location>
        <begin position="516"/>
        <end position="543"/>
    </location>
</feature>
<dbReference type="RefSeq" id="WP_003961835.1">
    <property type="nucleotide sequence ID" value="NZ_CM000913.1"/>
</dbReference>
<dbReference type="InterPro" id="IPR006530">
    <property type="entry name" value="YD"/>
</dbReference>
<dbReference type="STRING" id="1901.BB341_07710"/>
<dbReference type="Gene3D" id="2.180.10.10">
    <property type="entry name" value="RHS repeat-associated core"/>
    <property type="match status" value="2"/>
</dbReference>
<dbReference type="Proteomes" id="UP000002357">
    <property type="component" value="Chromosome"/>
</dbReference>
<proteinExistence type="predicted"/>
<feature type="region of interest" description="Disordered" evidence="1">
    <location>
        <begin position="426"/>
        <end position="451"/>
    </location>
</feature>
<evidence type="ECO:0000256" key="1">
    <source>
        <dbReference type="SAM" id="MobiDB-lite"/>
    </source>
</evidence>
<dbReference type="Pfam" id="PF05593">
    <property type="entry name" value="RHS_repeat"/>
    <property type="match status" value="1"/>
</dbReference>
<feature type="compositionally biased region" description="Polar residues" evidence="1">
    <location>
        <begin position="426"/>
        <end position="448"/>
    </location>
</feature>
<keyword evidence="3" id="KW-1185">Reference proteome</keyword>
<dbReference type="GO" id="GO:0006644">
    <property type="term" value="P:phospholipid metabolic process"/>
    <property type="evidence" value="ECO:0007669"/>
    <property type="project" value="InterPro"/>
</dbReference>
<dbReference type="Gene3D" id="1.20.90.10">
    <property type="entry name" value="Phospholipase A2 domain"/>
    <property type="match status" value="1"/>
</dbReference>
<dbReference type="Gene3D" id="2.60.40.10">
    <property type="entry name" value="Immunoglobulins"/>
    <property type="match status" value="1"/>
</dbReference>
<accession>E2Q5S9</accession>
<gene>
    <name evidence="2" type="ORF">SCLAV_4219</name>
</gene>